<protein>
    <recommendedName>
        <fullName evidence="3">Phenylalanyl-tRNA synthetase subunit beta</fullName>
    </recommendedName>
</protein>
<sequence length="137" mass="15459">MKKLLIAIVILVVLGFAGYQFVIGFASDKMIDQVAEHVLSGDEAEQLLNDPGVKKWVEQDMYETSTDDLPFHTKEEALKAVVKKFSVGELNELKNKITNGIDAQEQEEIKSILEEKLSPEEMEALKIIALKELKNRQ</sequence>
<reference evidence="2" key="1">
    <citation type="submission" date="2016-06" db="EMBL/GenBank/DDBJ databases">
        <authorList>
            <person name="Nascimento L."/>
            <person name="Pereira R.V."/>
            <person name="Martins L.F."/>
            <person name="Quaggio R.B."/>
            <person name="Silva A.M."/>
            <person name="Setubal J.C."/>
        </authorList>
    </citation>
    <scope>NUCLEOTIDE SEQUENCE [LARGE SCALE GENOMIC DNA]</scope>
</reference>
<dbReference type="EMBL" id="LZRT01000021">
    <property type="protein sequence ID" value="OUM90123.1"/>
    <property type="molecule type" value="Genomic_DNA"/>
</dbReference>
<gene>
    <name evidence="1" type="ORF">BAA01_11300</name>
</gene>
<evidence type="ECO:0000313" key="1">
    <source>
        <dbReference type="EMBL" id="OUM90123.1"/>
    </source>
</evidence>
<comment type="caution">
    <text evidence="1">The sequence shown here is derived from an EMBL/GenBank/DDBJ whole genome shotgun (WGS) entry which is preliminary data.</text>
</comment>
<evidence type="ECO:0008006" key="3">
    <source>
        <dbReference type="Google" id="ProtNLM"/>
    </source>
</evidence>
<evidence type="ECO:0000313" key="2">
    <source>
        <dbReference type="Proteomes" id="UP000196475"/>
    </source>
</evidence>
<accession>A0A1Y3PRZ3</accession>
<dbReference type="AlphaFoldDB" id="A0A1Y3PRZ3"/>
<name>A0A1Y3PRZ3_9BACI</name>
<organism evidence="1 2">
    <name type="scientific">Bacillus thermozeamaize</name>
    <dbReference type="NCBI Taxonomy" id="230954"/>
    <lineage>
        <taxon>Bacteria</taxon>
        <taxon>Bacillati</taxon>
        <taxon>Bacillota</taxon>
        <taxon>Bacilli</taxon>
        <taxon>Bacillales</taxon>
        <taxon>Bacillaceae</taxon>
        <taxon>Bacillus</taxon>
    </lineage>
</organism>
<dbReference type="Proteomes" id="UP000196475">
    <property type="component" value="Unassembled WGS sequence"/>
</dbReference>
<proteinExistence type="predicted"/>